<reference evidence="1 2" key="1">
    <citation type="journal article" date="2019" name="Commun. Biol.">
        <title>The bagworm genome reveals a unique fibroin gene that provides high tensile strength.</title>
        <authorList>
            <person name="Kono N."/>
            <person name="Nakamura H."/>
            <person name="Ohtoshi R."/>
            <person name="Tomita M."/>
            <person name="Numata K."/>
            <person name="Arakawa K."/>
        </authorList>
    </citation>
    <scope>NUCLEOTIDE SEQUENCE [LARGE SCALE GENOMIC DNA]</scope>
</reference>
<organism evidence="1 2">
    <name type="scientific">Eumeta variegata</name>
    <name type="common">Bagworm moth</name>
    <name type="synonym">Eumeta japonica</name>
    <dbReference type="NCBI Taxonomy" id="151549"/>
    <lineage>
        <taxon>Eukaryota</taxon>
        <taxon>Metazoa</taxon>
        <taxon>Ecdysozoa</taxon>
        <taxon>Arthropoda</taxon>
        <taxon>Hexapoda</taxon>
        <taxon>Insecta</taxon>
        <taxon>Pterygota</taxon>
        <taxon>Neoptera</taxon>
        <taxon>Endopterygota</taxon>
        <taxon>Lepidoptera</taxon>
        <taxon>Glossata</taxon>
        <taxon>Ditrysia</taxon>
        <taxon>Tineoidea</taxon>
        <taxon>Psychidae</taxon>
        <taxon>Oiketicinae</taxon>
        <taxon>Eumeta</taxon>
    </lineage>
</organism>
<proteinExistence type="predicted"/>
<evidence type="ECO:0000313" key="2">
    <source>
        <dbReference type="Proteomes" id="UP000299102"/>
    </source>
</evidence>
<keyword evidence="2" id="KW-1185">Reference proteome</keyword>
<gene>
    <name evidence="1" type="ORF">EVAR_78894_1</name>
</gene>
<dbReference type="Proteomes" id="UP000299102">
    <property type="component" value="Unassembled WGS sequence"/>
</dbReference>
<comment type="caution">
    <text evidence="1">The sequence shown here is derived from an EMBL/GenBank/DDBJ whole genome shotgun (WGS) entry which is preliminary data.</text>
</comment>
<dbReference type="AlphaFoldDB" id="A0A4C1U329"/>
<dbReference type="EMBL" id="BGZK01000119">
    <property type="protein sequence ID" value="GBP20517.1"/>
    <property type="molecule type" value="Genomic_DNA"/>
</dbReference>
<sequence length="135" mass="15355">MHGHHQPWTLAIPKETPVRCREGMRYLMDEDRVEGRWGGRSGPSEHTLAERNATAEAATSRLNSVRLCQHRTAALSRLAANRQALNQSYQGRYKRKGSSVFACEDFLFILINLTRISGDLRLVILILQLILKRVS</sequence>
<evidence type="ECO:0000313" key="1">
    <source>
        <dbReference type="EMBL" id="GBP20517.1"/>
    </source>
</evidence>
<accession>A0A4C1U329</accession>
<protein>
    <submittedName>
        <fullName evidence="1">Uncharacterized protein</fullName>
    </submittedName>
</protein>
<name>A0A4C1U329_EUMVA</name>